<feature type="compositionally biased region" description="Basic and acidic residues" evidence="5">
    <location>
        <begin position="27"/>
        <end position="36"/>
    </location>
</feature>
<dbReference type="SUPFAM" id="SSF57850">
    <property type="entry name" value="RING/U-box"/>
    <property type="match status" value="1"/>
</dbReference>
<dbReference type="Gene3D" id="3.30.40.10">
    <property type="entry name" value="Zinc/RING finger domain, C3HC4 (zinc finger)"/>
    <property type="match status" value="1"/>
</dbReference>
<dbReference type="OMA" id="MEAPQRE"/>
<dbReference type="Gene3D" id="1.25.10.10">
    <property type="entry name" value="Leucine-rich Repeat Variant"/>
    <property type="match status" value="3"/>
</dbReference>
<dbReference type="InterPro" id="IPR052608">
    <property type="entry name" value="U-box_domain_protein"/>
</dbReference>
<dbReference type="InterPro" id="IPR000225">
    <property type="entry name" value="Armadillo"/>
</dbReference>
<evidence type="ECO:0000313" key="7">
    <source>
        <dbReference type="EMBL" id="KAH7415715.1"/>
    </source>
</evidence>
<feature type="compositionally biased region" description="Low complexity" evidence="5">
    <location>
        <begin position="1"/>
        <end position="10"/>
    </location>
</feature>
<dbReference type="AlphaFoldDB" id="A0A8T2TC24"/>
<comment type="caution">
    <text evidence="7">The sequence shown here is derived from an EMBL/GenBank/DDBJ whole genome shotgun (WGS) entry which is preliminary data.</text>
</comment>
<comment type="pathway">
    <text evidence="2">Protein modification; protein ubiquitination.</text>
</comment>
<dbReference type="InterPro" id="IPR045210">
    <property type="entry name" value="RING-Ubox_PUB"/>
</dbReference>
<dbReference type="EMBL" id="CM035419">
    <property type="protein sequence ID" value="KAH7415715.1"/>
    <property type="molecule type" value="Genomic_DNA"/>
</dbReference>
<dbReference type="GO" id="GO:0016567">
    <property type="term" value="P:protein ubiquitination"/>
    <property type="evidence" value="ECO:0007669"/>
    <property type="project" value="InterPro"/>
</dbReference>
<dbReference type="EC" id="2.3.2.27" evidence="3"/>
<dbReference type="OrthoDB" id="10064100at2759"/>
<keyword evidence="4" id="KW-0808">Transferase</keyword>
<evidence type="ECO:0000256" key="5">
    <source>
        <dbReference type="SAM" id="MobiDB-lite"/>
    </source>
</evidence>
<accession>A0A8T2TC24</accession>
<evidence type="ECO:0000256" key="3">
    <source>
        <dbReference type="ARBA" id="ARBA00012483"/>
    </source>
</evidence>
<proteinExistence type="predicted"/>
<comment type="catalytic activity">
    <reaction evidence="1">
        <text>S-ubiquitinyl-[E2 ubiquitin-conjugating enzyme]-L-cysteine + [acceptor protein]-L-lysine = [E2 ubiquitin-conjugating enzyme]-L-cysteine + N(6)-ubiquitinyl-[acceptor protein]-L-lysine.</text>
        <dbReference type="EC" id="2.3.2.27"/>
    </reaction>
</comment>
<dbReference type="GO" id="GO:0061630">
    <property type="term" value="F:ubiquitin protein ligase activity"/>
    <property type="evidence" value="ECO:0007669"/>
    <property type="project" value="UniProtKB-EC"/>
</dbReference>
<sequence>MSTSTSPSSSQLFESVGRPSAGTLRSDAVHSLRTDCRSPGVDASSRGSHHSEERSPLSHRQVEEAYDSFVCPLTLQVMREPVTIENGQTFEKTAIQKWFKERREKAQPPSCPVTGMQLNSTGLMPSLALQQTIEEWRSRNEMTRLSNAMITLSSNSGDDEKALALVDICDVCSDNEINKQKARTIGLIPAIVGTLKWGERLRCASLATLRILATDNDENKESIGNTDAIRGCFKCLQGKAAKEKQEAILLLTELAKFPPLCEKIGAVNGAILILVGLTSSSSENVVVIEKAEETLDYLEASDQNVKQMAENGRLQPLTRQLVRGTDAEKLDLVSYLAELSLSREGKQLVAKTASKELVKMLDSETVAVKEAALKCLNHLSQLPENARVLIDAGVLQPVVRDLFSIGSTNQLPMKVKEITAAILANIVNSGVNLITLPVNLTSEDVIHSLLHLISSTGPATEAKLLQVLVGLASSTITVRDLVSSIQSAGATSTLIQFLEAPQREIRLNCLKLLYLISPLMGQILADGLRGTTGQLGLLVRLFEASGITEEQAAAAGLLGNLPAIDVNLTNLLFKEQAFPIVAKRLSDLYKGTTLTGGGRHAGDFKVGLAAILCRFTYNILDNPNVLALAQEYDLTTLFTDLLKLGELDEIKRQSALALQNLSKYSKQLSHLPEKPVEKGLMAYIRRCFKRKSEPKVNLCSVHGGVCSPKETFCLVEAGAVAFLGSNLDHRNEQVVEACLGALATLLEDKASRDAGIDVLNRASLVPPILEIMKDHKTELLWRRSVWMVEKFLANRNVAHFLSLDPSVHSGLVEAYRNGSLSIKQTAERALKQLNKIPNFSAYVR</sequence>
<gene>
    <name evidence="7" type="ORF">KP509_14G057700</name>
</gene>
<feature type="domain" description="U-box" evidence="6">
    <location>
        <begin position="64"/>
        <end position="143"/>
    </location>
</feature>
<dbReference type="SMART" id="SM00185">
    <property type="entry name" value="ARM"/>
    <property type="match status" value="5"/>
</dbReference>
<organism evidence="7 8">
    <name type="scientific">Ceratopteris richardii</name>
    <name type="common">Triangle waterfern</name>
    <dbReference type="NCBI Taxonomy" id="49495"/>
    <lineage>
        <taxon>Eukaryota</taxon>
        <taxon>Viridiplantae</taxon>
        <taxon>Streptophyta</taxon>
        <taxon>Embryophyta</taxon>
        <taxon>Tracheophyta</taxon>
        <taxon>Polypodiopsida</taxon>
        <taxon>Polypodiidae</taxon>
        <taxon>Polypodiales</taxon>
        <taxon>Pteridineae</taxon>
        <taxon>Pteridaceae</taxon>
        <taxon>Parkerioideae</taxon>
        <taxon>Ceratopteris</taxon>
    </lineage>
</organism>
<dbReference type="InterPro" id="IPR011989">
    <property type="entry name" value="ARM-like"/>
</dbReference>
<dbReference type="Pfam" id="PF04564">
    <property type="entry name" value="U-box"/>
    <property type="match status" value="1"/>
</dbReference>
<evidence type="ECO:0000259" key="6">
    <source>
        <dbReference type="PROSITE" id="PS51698"/>
    </source>
</evidence>
<dbReference type="InterPro" id="IPR003613">
    <property type="entry name" value="Ubox_domain"/>
</dbReference>
<dbReference type="Proteomes" id="UP000825935">
    <property type="component" value="Chromosome 14"/>
</dbReference>
<dbReference type="PANTHER" id="PTHR45958">
    <property type="entry name" value="RING-TYPE E3 UBIQUITIN TRANSFERASE"/>
    <property type="match status" value="1"/>
</dbReference>
<evidence type="ECO:0000313" key="8">
    <source>
        <dbReference type="Proteomes" id="UP000825935"/>
    </source>
</evidence>
<keyword evidence="8" id="KW-1185">Reference proteome</keyword>
<dbReference type="SMART" id="SM00504">
    <property type="entry name" value="Ubox"/>
    <property type="match status" value="1"/>
</dbReference>
<evidence type="ECO:0000256" key="4">
    <source>
        <dbReference type="ARBA" id="ARBA00022679"/>
    </source>
</evidence>
<evidence type="ECO:0000256" key="2">
    <source>
        <dbReference type="ARBA" id="ARBA00004906"/>
    </source>
</evidence>
<protein>
    <recommendedName>
        <fullName evidence="3">RING-type E3 ubiquitin transferase</fullName>
        <ecNumber evidence="3">2.3.2.27</ecNumber>
    </recommendedName>
</protein>
<reference evidence="7" key="1">
    <citation type="submission" date="2021-08" db="EMBL/GenBank/DDBJ databases">
        <title>WGS assembly of Ceratopteris richardii.</title>
        <authorList>
            <person name="Marchant D.B."/>
            <person name="Chen G."/>
            <person name="Jenkins J."/>
            <person name="Shu S."/>
            <person name="Leebens-Mack J."/>
            <person name="Grimwood J."/>
            <person name="Schmutz J."/>
            <person name="Soltis P."/>
            <person name="Soltis D."/>
            <person name="Chen Z.-H."/>
        </authorList>
    </citation>
    <scope>NUCLEOTIDE SEQUENCE</scope>
    <source>
        <strain evidence="7">Whitten #5841</strain>
        <tissue evidence="7">Leaf</tissue>
    </source>
</reference>
<feature type="region of interest" description="Disordered" evidence="5">
    <location>
        <begin position="1"/>
        <end position="61"/>
    </location>
</feature>
<dbReference type="InterPro" id="IPR016024">
    <property type="entry name" value="ARM-type_fold"/>
</dbReference>
<dbReference type="SUPFAM" id="SSF48371">
    <property type="entry name" value="ARM repeat"/>
    <property type="match status" value="2"/>
</dbReference>
<feature type="compositionally biased region" description="Basic and acidic residues" evidence="5">
    <location>
        <begin position="49"/>
        <end position="61"/>
    </location>
</feature>
<dbReference type="InterPro" id="IPR013083">
    <property type="entry name" value="Znf_RING/FYVE/PHD"/>
</dbReference>
<dbReference type="PROSITE" id="PS51698">
    <property type="entry name" value="U_BOX"/>
    <property type="match status" value="1"/>
</dbReference>
<evidence type="ECO:0000256" key="1">
    <source>
        <dbReference type="ARBA" id="ARBA00000900"/>
    </source>
</evidence>
<dbReference type="PANTHER" id="PTHR45958:SF6">
    <property type="entry name" value="U-BOX DOMAIN-CONTAINING PROTEIN 43"/>
    <property type="match status" value="1"/>
</dbReference>
<name>A0A8T2TC24_CERRI</name>
<dbReference type="CDD" id="cd16664">
    <property type="entry name" value="RING-Ubox_PUB"/>
    <property type="match status" value="1"/>
</dbReference>